<name>A0A1H3JLT6_9BURK</name>
<proteinExistence type="predicted"/>
<evidence type="ECO:0000313" key="4">
    <source>
        <dbReference type="Proteomes" id="UP000183417"/>
    </source>
</evidence>
<dbReference type="InterPro" id="IPR002850">
    <property type="entry name" value="PIN_toxin-like"/>
</dbReference>
<dbReference type="SUPFAM" id="SSF88723">
    <property type="entry name" value="PIN domain-like"/>
    <property type="match status" value="1"/>
</dbReference>
<dbReference type="GeneID" id="94691866"/>
<evidence type="ECO:0000259" key="1">
    <source>
        <dbReference type="Pfam" id="PF13470"/>
    </source>
</evidence>
<dbReference type="Proteomes" id="UP000183417">
    <property type="component" value="Unassembled WGS sequence"/>
</dbReference>
<reference evidence="2 5" key="2">
    <citation type="submission" date="2020-12" db="EMBL/GenBank/DDBJ databases">
        <title>FDA dAtabase for Regulatory Grade micrObial Sequences (FDA-ARGOS): Supporting development and validation of Infectious Disease Dx tests.</title>
        <authorList>
            <person name="Sproer C."/>
            <person name="Gronow S."/>
            <person name="Severitt S."/>
            <person name="Schroder I."/>
            <person name="Tallon L."/>
            <person name="Sadzewicz L."/>
            <person name="Zhao X."/>
            <person name="Boylan J."/>
            <person name="Ott S."/>
            <person name="Bowen H."/>
            <person name="Vavikolanu K."/>
            <person name="Mehta A."/>
            <person name="Aluvathingal J."/>
            <person name="Nadendla S."/>
            <person name="Lowell S."/>
            <person name="Myers T."/>
            <person name="Yan Y."/>
            <person name="Sichtig H."/>
        </authorList>
    </citation>
    <scope>NUCLEOTIDE SEQUENCE [LARGE SCALE GENOMIC DNA]</scope>
    <source>
        <strain evidence="2 5">FDAARGOS_890</strain>
    </source>
</reference>
<feature type="domain" description="PIN" evidence="1">
    <location>
        <begin position="3"/>
        <end position="112"/>
    </location>
</feature>
<evidence type="ECO:0000313" key="5">
    <source>
        <dbReference type="Proteomes" id="UP000595064"/>
    </source>
</evidence>
<accession>A0A1H3JLT6</accession>
<reference evidence="3 4" key="1">
    <citation type="submission" date="2016-10" db="EMBL/GenBank/DDBJ databases">
        <authorList>
            <person name="de Groot N.N."/>
        </authorList>
    </citation>
    <scope>NUCLEOTIDE SEQUENCE [LARGE SCALE GENOMIC DNA]</scope>
    <source>
        <strain evidence="3 4">LMG 24775</strain>
    </source>
</reference>
<dbReference type="KEGG" id="dla:I6G47_03115"/>
<dbReference type="EMBL" id="CP065748">
    <property type="protein sequence ID" value="QPS82092.1"/>
    <property type="molecule type" value="Genomic_DNA"/>
</dbReference>
<dbReference type="Proteomes" id="UP000595064">
    <property type="component" value="Chromosome"/>
</dbReference>
<dbReference type="Pfam" id="PF13470">
    <property type="entry name" value="PIN_3"/>
    <property type="match status" value="1"/>
</dbReference>
<sequence length="138" mass="15588">MMRVVLDTNVVLSALLFTSGRLAWIRRAWQQQQLQPLVCRETASELLRVLAYPKFKLSTAEQQALLEDFLPWADVVTLPQPWPALPLCRDDKDQVFLVLAHVGRARALITGDGDLLALRDEFPGLIVTPDEWAARQAL</sequence>
<evidence type="ECO:0000313" key="3">
    <source>
        <dbReference type="EMBL" id="SDY40368.1"/>
    </source>
</evidence>
<dbReference type="AlphaFoldDB" id="A0A1H3JLT6"/>
<protein>
    <submittedName>
        <fullName evidence="3">Putative toxin-antitoxin system toxin component, PIN family</fullName>
    </submittedName>
</protein>
<organism evidence="3 4">
    <name type="scientific">Delftia lacustris</name>
    <dbReference type="NCBI Taxonomy" id="558537"/>
    <lineage>
        <taxon>Bacteria</taxon>
        <taxon>Pseudomonadati</taxon>
        <taxon>Pseudomonadota</taxon>
        <taxon>Betaproteobacteria</taxon>
        <taxon>Burkholderiales</taxon>
        <taxon>Comamonadaceae</taxon>
        <taxon>Delftia</taxon>
    </lineage>
</organism>
<gene>
    <name evidence="2" type="ORF">I6G47_03115</name>
    <name evidence="3" type="ORF">SAMN05421547_104302</name>
</gene>
<dbReference type="PANTHER" id="PTHR34610">
    <property type="entry name" value="SSL7007 PROTEIN"/>
    <property type="match status" value="1"/>
</dbReference>
<dbReference type="NCBIfam" id="TIGR00305">
    <property type="entry name" value="putative toxin-antitoxin system toxin component, PIN family"/>
    <property type="match status" value="1"/>
</dbReference>
<dbReference type="InterPro" id="IPR029060">
    <property type="entry name" value="PIN-like_dom_sf"/>
</dbReference>
<dbReference type="RefSeq" id="WP_016451596.1">
    <property type="nucleotide sequence ID" value="NZ_CP065748.1"/>
</dbReference>
<dbReference type="PANTHER" id="PTHR34610:SF4">
    <property type="entry name" value="SLL8027 PROTEIN"/>
    <property type="match status" value="1"/>
</dbReference>
<keyword evidence="5" id="KW-1185">Reference proteome</keyword>
<dbReference type="InterPro" id="IPR002716">
    <property type="entry name" value="PIN_dom"/>
</dbReference>
<evidence type="ECO:0000313" key="2">
    <source>
        <dbReference type="EMBL" id="QPS82092.1"/>
    </source>
</evidence>
<dbReference type="EMBL" id="FNPE01000004">
    <property type="protein sequence ID" value="SDY40368.1"/>
    <property type="molecule type" value="Genomic_DNA"/>
</dbReference>